<evidence type="ECO:0000256" key="5">
    <source>
        <dbReference type="ARBA" id="ARBA00022694"/>
    </source>
</evidence>
<dbReference type="InterPro" id="IPR032810">
    <property type="entry name" value="CCA-adding_enz_C"/>
</dbReference>
<comment type="cofactor">
    <cofactor evidence="1">
        <name>Mg(2+)</name>
        <dbReference type="ChEBI" id="CHEBI:18420"/>
    </cofactor>
</comment>
<gene>
    <name evidence="15" type="ORF">NEA10_12355</name>
</gene>
<keyword evidence="5" id="KW-0819">tRNA processing</keyword>
<proteinExistence type="inferred from homology"/>
<keyword evidence="7" id="KW-0479">Metal-binding</keyword>
<dbReference type="PANTHER" id="PTHR47545:SF2">
    <property type="entry name" value="CC-ADDING TRNA NUCLEOTIDYLTRANSFERASE"/>
    <property type="match status" value="1"/>
</dbReference>
<evidence type="ECO:0000256" key="4">
    <source>
        <dbReference type="ARBA" id="ARBA00022679"/>
    </source>
</evidence>
<feature type="domain" description="tRNA nucleotidyltransferase/poly(A) polymerase RNA and SrmB- binding" evidence="13">
    <location>
        <begin position="182"/>
        <end position="242"/>
    </location>
</feature>
<keyword evidence="3" id="KW-0820">tRNA-binding</keyword>
<keyword evidence="8" id="KW-0547">Nucleotide-binding</keyword>
<feature type="domain" description="CCA-adding enzyme C-terminal" evidence="14">
    <location>
        <begin position="284"/>
        <end position="428"/>
    </location>
</feature>
<dbReference type="InterPro" id="IPR002646">
    <property type="entry name" value="PolA_pol_head_dom"/>
</dbReference>
<keyword evidence="10 11" id="KW-0694">RNA-binding</keyword>
<reference evidence="15" key="1">
    <citation type="submission" date="2022-06" db="EMBL/GenBank/DDBJ databases">
        <title>Genome sequence of Phormidium yuhuli AB48 isolated from an industrial photobioreactor environment.</title>
        <authorList>
            <person name="Qiu Y."/>
            <person name="Noonan A.J.C."/>
            <person name="Dofher K."/>
            <person name="Koch M."/>
            <person name="Kieft B."/>
            <person name="Lin X."/>
            <person name="Ziels R.M."/>
            <person name="Hallam S.J."/>
        </authorList>
    </citation>
    <scope>NUCLEOTIDE SEQUENCE</scope>
    <source>
        <strain evidence="15">AB48</strain>
    </source>
</reference>
<protein>
    <submittedName>
        <fullName evidence="15">CCA tRNA nucleotidyltransferase</fullName>
    </submittedName>
</protein>
<organism evidence="15 16">
    <name type="scientific">Phormidium yuhuli AB48</name>
    <dbReference type="NCBI Taxonomy" id="2940671"/>
    <lineage>
        <taxon>Bacteria</taxon>
        <taxon>Bacillati</taxon>
        <taxon>Cyanobacteriota</taxon>
        <taxon>Cyanophyceae</taxon>
        <taxon>Oscillatoriophycideae</taxon>
        <taxon>Oscillatoriales</taxon>
        <taxon>Oscillatoriaceae</taxon>
        <taxon>Phormidium</taxon>
        <taxon>Phormidium yuhuli</taxon>
    </lineage>
</organism>
<dbReference type="InterPro" id="IPR043519">
    <property type="entry name" value="NT_sf"/>
</dbReference>
<keyword evidence="9" id="KW-0460">Magnesium</keyword>
<dbReference type="InterPro" id="IPR032828">
    <property type="entry name" value="PolyA_RNA-bd"/>
</dbReference>
<dbReference type="RefSeq" id="WP_252660624.1">
    <property type="nucleotide sequence ID" value="NZ_CP098611.1"/>
</dbReference>
<dbReference type="SUPFAM" id="SSF81301">
    <property type="entry name" value="Nucleotidyltransferase"/>
    <property type="match status" value="1"/>
</dbReference>
<keyword evidence="6" id="KW-0548">Nucleotidyltransferase</keyword>
<dbReference type="InterPro" id="IPR050124">
    <property type="entry name" value="tRNA_CCA-adding_enzyme"/>
</dbReference>
<dbReference type="Pfam" id="PF13735">
    <property type="entry name" value="tRNA_NucTran2_2"/>
    <property type="match status" value="1"/>
</dbReference>
<dbReference type="Proteomes" id="UP001056708">
    <property type="component" value="Chromosome"/>
</dbReference>
<evidence type="ECO:0000256" key="9">
    <source>
        <dbReference type="ARBA" id="ARBA00022842"/>
    </source>
</evidence>
<dbReference type="Gene3D" id="3.30.460.10">
    <property type="entry name" value="Beta Polymerase, domain 2"/>
    <property type="match status" value="1"/>
</dbReference>
<evidence type="ECO:0000256" key="11">
    <source>
        <dbReference type="RuleBase" id="RU003953"/>
    </source>
</evidence>
<accession>A0ABY5AKE5</accession>
<comment type="similarity">
    <text evidence="2 11">Belongs to the tRNA nucleotidyltransferase/poly(A) polymerase family.</text>
</comment>
<keyword evidence="16" id="KW-1185">Reference proteome</keyword>
<evidence type="ECO:0000256" key="10">
    <source>
        <dbReference type="ARBA" id="ARBA00022884"/>
    </source>
</evidence>
<feature type="domain" description="Poly A polymerase head" evidence="12">
    <location>
        <begin position="45"/>
        <end position="157"/>
    </location>
</feature>
<dbReference type="Pfam" id="PF01743">
    <property type="entry name" value="PolyA_pol"/>
    <property type="match status" value="1"/>
</dbReference>
<keyword evidence="4 11" id="KW-0808">Transferase</keyword>
<evidence type="ECO:0000259" key="14">
    <source>
        <dbReference type="Pfam" id="PF13735"/>
    </source>
</evidence>
<dbReference type="SUPFAM" id="SSF81891">
    <property type="entry name" value="Poly A polymerase C-terminal region-like"/>
    <property type="match status" value="1"/>
</dbReference>
<evidence type="ECO:0000256" key="3">
    <source>
        <dbReference type="ARBA" id="ARBA00022555"/>
    </source>
</evidence>
<dbReference type="EMBL" id="CP098611">
    <property type="protein sequence ID" value="USR89670.1"/>
    <property type="molecule type" value="Genomic_DNA"/>
</dbReference>
<evidence type="ECO:0000256" key="8">
    <source>
        <dbReference type="ARBA" id="ARBA00022741"/>
    </source>
</evidence>
<name>A0ABY5AKE5_9CYAN</name>
<dbReference type="Gene3D" id="1.10.3090.10">
    <property type="entry name" value="cca-adding enzyme, domain 2"/>
    <property type="match status" value="1"/>
</dbReference>
<evidence type="ECO:0000256" key="7">
    <source>
        <dbReference type="ARBA" id="ARBA00022723"/>
    </source>
</evidence>
<sequence>MGNARMGEGGIGSLVMEDLVMGEEKPTVFSPQTWGFSLEDLPPQAYLVGGAVRDGLLGRQSDYLDLDFVVPEGAIEAARQLSQRYQAGFVILDASREIARVVFPDMTVDFALQEGESLEADLRRRDFTVNAIAYDPRSRQLIDPLQGYQDLQQQQLRTIALQNLEADPLRLLRGYRQAAQLGFSLHPQTQAGIRQLAPLLTRVAAERVNSELGYLLGNERGTYWLQQAWQDGLLSGWFPQAQALERLSAIDEVLQDLAQTWPELVLELQAPLRPTLKTTLVMSTKLTMFLSETPAEAEQTLARLKYSRAEVRAVLALKEAWRDAGGEAALRGLSVRSQYFWFKRLNGNFPAYVLYGLASGLSPETITPYIEHYLNPNDSIAHPQALLKGQELIEKLGVPRGPEIGHWLTEIAIAQAEGRLQSPQDALDWVKRQRG</sequence>
<evidence type="ECO:0000256" key="6">
    <source>
        <dbReference type="ARBA" id="ARBA00022695"/>
    </source>
</evidence>
<evidence type="ECO:0000259" key="13">
    <source>
        <dbReference type="Pfam" id="PF12627"/>
    </source>
</evidence>
<dbReference type="PANTHER" id="PTHR47545">
    <property type="entry name" value="MULTIFUNCTIONAL CCA PROTEIN"/>
    <property type="match status" value="1"/>
</dbReference>
<evidence type="ECO:0000256" key="1">
    <source>
        <dbReference type="ARBA" id="ARBA00001946"/>
    </source>
</evidence>
<dbReference type="Pfam" id="PF12627">
    <property type="entry name" value="PolyA_pol_RNAbd"/>
    <property type="match status" value="1"/>
</dbReference>
<evidence type="ECO:0000313" key="15">
    <source>
        <dbReference type="EMBL" id="USR89670.1"/>
    </source>
</evidence>
<evidence type="ECO:0000313" key="16">
    <source>
        <dbReference type="Proteomes" id="UP001056708"/>
    </source>
</evidence>
<dbReference type="CDD" id="cd05398">
    <property type="entry name" value="NT_ClassII-CCAase"/>
    <property type="match status" value="1"/>
</dbReference>
<evidence type="ECO:0000256" key="2">
    <source>
        <dbReference type="ARBA" id="ARBA00007265"/>
    </source>
</evidence>
<evidence type="ECO:0000259" key="12">
    <source>
        <dbReference type="Pfam" id="PF01743"/>
    </source>
</evidence>